<keyword evidence="8 15" id="KW-0808">Transferase</keyword>
<comment type="subunit">
    <text evidence="5">Homodimer.</text>
</comment>
<gene>
    <name evidence="15" type="primary">folP</name>
    <name evidence="15" type="ORF">EPA86_11020</name>
</gene>
<dbReference type="GO" id="GO:0046656">
    <property type="term" value="P:folic acid biosynthetic process"/>
    <property type="evidence" value="ECO:0007669"/>
    <property type="project" value="UniProtKB-KW"/>
</dbReference>
<dbReference type="RefSeq" id="WP_140603733.1">
    <property type="nucleotide sequence ID" value="NZ_SAWY01000021.1"/>
</dbReference>
<dbReference type="EC" id="2.5.1.15" evidence="6"/>
<keyword evidence="16" id="KW-1185">Reference proteome</keyword>
<evidence type="ECO:0000256" key="6">
    <source>
        <dbReference type="ARBA" id="ARBA00012458"/>
    </source>
</evidence>
<dbReference type="Proteomes" id="UP000315303">
    <property type="component" value="Unassembled WGS sequence"/>
</dbReference>
<evidence type="ECO:0000256" key="3">
    <source>
        <dbReference type="ARBA" id="ARBA00004763"/>
    </source>
</evidence>
<comment type="caution">
    <text evidence="15">The sequence shown here is derived from an EMBL/GenBank/DDBJ whole genome shotgun (WGS) entry which is preliminary data.</text>
</comment>
<dbReference type="PANTHER" id="PTHR20941">
    <property type="entry name" value="FOLATE SYNTHESIS PROTEINS"/>
    <property type="match status" value="1"/>
</dbReference>
<evidence type="ECO:0000256" key="2">
    <source>
        <dbReference type="ARBA" id="ARBA00001946"/>
    </source>
</evidence>
<dbReference type="NCBIfam" id="TIGR01496">
    <property type="entry name" value="DHPS"/>
    <property type="match status" value="1"/>
</dbReference>
<dbReference type="InterPro" id="IPR000489">
    <property type="entry name" value="Pterin-binding_dom"/>
</dbReference>
<dbReference type="SUPFAM" id="SSF51717">
    <property type="entry name" value="Dihydropteroate synthetase-like"/>
    <property type="match status" value="1"/>
</dbReference>
<evidence type="ECO:0000256" key="7">
    <source>
        <dbReference type="ARBA" id="ARBA00016919"/>
    </source>
</evidence>
<keyword evidence="10" id="KW-0460">Magnesium</keyword>
<dbReference type="AlphaFoldDB" id="A0A502KU93"/>
<evidence type="ECO:0000256" key="9">
    <source>
        <dbReference type="ARBA" id="ARBA00022723"/>
    </source>
</evidence>
<evidence type="ECO:0000256" key="12">
    <source>
        <dbReference type="ARBA" id="ARBA00030193"/>
    </source>
</evidence>
<comment type="cofactor">
    <cofactor evidence="2">
        <name>Mg(2+)</name>
        <dbReference type="ChEBI" id="CHEBI:18420"/>
    </cofactor>
</comment>
<evidence type="ECO:0000256" key="10">
    <source>
        <dbReference type="ARBA" id="ARBA00022842"/>
    </source>
</evidence>
<dbReference type="Pfam" id="PF00809">
    <property type="entry name" value="Pterin_bind"/>
    <property type="match status" value="1"/>
</dbReference>
<keyword evidence="9" id="KW-0479">Metal-binding</keyword>
<dbReference type="EMBL" id="SAWY01000021">
    <property type="protein sequence ID" value="TPH14714.1"/>
    <property type="molecule type" value="Genomic_DNA"/>
</dbReference>
<evidence type="ECO:0000256" key="11">
    <source>
        <dbReference type="ARBA" id="ARBA00022909"/>
    </source>
</evidence>
<reference evidence="15 16" key="1">
    <citation type="submission" date="2019-01" db="EMBL/GenBank/DDBJ databases">
        <title>Litorilituus lipolytica sp. nov., isolated from intertidal sand of the Yellow Sea in China.</title>
        <authorList>
            <person name="Liu A."/>
        </authorList>
    </citation>
    <scope>NUCLEOTIDE SEQUENCE [LARGE SCALE GENOMIC DNA]</scope>
    <source>
        <strain evidence="15 16">RZ04</strain>
    </source>
</reference>
<dbReference type="GO" id="GO:0046872">
    <property type="term" value="F:metal ion binding"/>
    <property type="evidence" value="ECO:0007669"/>
    <property type="project" value="UniProtKB-KW"/>
</dbReference>
<dbReference type="GO" id="GO:0046654">
    <property type="term" value="P:tetrahydrofolate biosynthetic process"/>
    <property type="evidence" value="ECO:0007669"/>
    <property type="project" value="TreeGrafter"/>
</dbReference>
<comment type="pathway">
    <text evidence="3">Cofactor biosynthesis; tetrahydrofolate biosynthesis; 7,8-dihydrofolate from 2-amino-4-hydroxy-6-hydroxymethyl-7,8-dihydropteridine diphosphate and 4-aminobenzoate: step 1/2.</text>
</comment>
<dbReference type="Gene3D" id="3.20.20.20">
    <property type="entry name" value="Dihydropteroate synthase-like"/>
    <property type="match status" value="1"/>
</dbReference>
<evidence type="ECO:0000256" key="13">
    <source>
        <dbReference type="ARBA" id="ARBA00053449"/>
    </source>
</evidence>
<dbReference type="CDD" id="cd00739">
    <property type="entry name" value="DHPS"/>
    <property type="match status" value="1"/>
</dbReference>
<name>A0A502KU93_9GAMM</name>
<keyword evidence="11" id="KW-0289">Folate biosynthesis</keyword>
<evidence type="ECO:0000256" key="5">
    <source>
        <dbReference type="ARBA" id="ARBA00011738"/>
    </source>
</evidence>
<dbReference type="InterPro" id="IPR006390">
    <property type="entry name" value="DHP_synth_dom"/>
</dbReference>
<evidence type="ECO:0000256" key="8">
    <source>
        <dbReference type="ARBA" id="ARBA00022679"/>
    </source>
</evidence>
<dbReference type="InterPro" id="IPR011005">
    <property type="entry name" value="Dihydropteroate_synth-like_sf"/>
</dbReference>
<comment type="similarity">
    <text evidence="4">Belongs to the DHPS family.</text>
</comment>
<evidence type="ECO:0000259" key="14">
    <source>
        <dbReference type="PROSITE" id="PS50972"/>
    </source>
</evidence>
<dbReference type="InterPro" id="IPR045031">
    <property type="entry name" value="DHP_synth-like"/>
</dbReference>
<organism evidence="15 16">
    <name type="scientific">Litorilituus lipolyticus</name>
    <dbReference type="NCBI Taxonomy" id="2491017"/>
    <lineage>
        <taxon>Bacteria</taxon>
        <taxon>Pseudomonadati</taxon>
        <taxon>Pseudomonadota</taxon>
        <taxon>Gammaproteobacteria</taxon>
        <taxon>Alteromonadales</taxon>
        <taxon>Colwelliaceae</taxon>
        <taxon>Litorilituus</taxon>
    </lineage>
</organism>
<protein>
    <recommendedName>
        <fullName evidence="7">Dihydropteroate synthase</fullName>
        <ecNumber evidence="6">2.5.1.15</ecNumber>
    </recommendedName>
    <alternativeName>
        <fullName evidence="12">Dihydropteroate pyrophosphorylase</fullName>
    </alternativeName>
</protein>
<comment type="function">
    <text evidence="13">Catalyzes the condensation of para-aminobenzoate (pABA) with 6-hydroxymethyl-7,8-dihydropterin diphosphate (DHPt-PP) to form 7,8-dihydropteroate (H2Pte), the immediate precursor of folate derivatives.</text>
</comment>
<dbReference type="GO" id="GO:0004156">
    <property type="term" value="F:dihydropteroate synthase activity"/>
    <property type="evidence" value="ECO:0007669"/>
    <property type="project" value="UniProtKB-EC"/>
</dbReference>
<dbReference type="FunFam" id="3.20.20.20:FF:000004">
    <property type="entry name" value="Dihydropteroate synthase"/>
    <property type="match status" value="1"/>
</dbReference>
<feature type="domain" description="Pterin-binding" evidence="14">
    <location>
        <begin position="1"/>
        <end position="250"/>
    </location>
</feature>
<evidence type="ECO:0000313" key="16">
    <source>
        <dbReference type="Proteomes" id="UP000315303"/>
    </source>
</evidence>
<evidence type="ECO:0000313" key="15">
    <source>
        <dbReference type="EMBL" id="TPH14714.1"/>
    </source>
</evidence>
<sequence length="259" mass="28142">MGILNVTPDSFSDGGKYTHTDAAISQVTKMIEQGATIIDIGGESTRPGAAQVSENDELSRVVPLVKLIKAHFDVLISVDTSKAEVMAESINHGADIINDVRALQNEHCLEVVANSNVPVCLMHMQGLPRTMQNNPQYDDLIDDIMLFFQQRIDVCQKAGIAKERIIIDPGFGFGKTLEQNYQLLGHLSKFKVLGLPVLSGTSRKSMIGNLLNKEVEHRLAGSLTTAILAAQQGANIIRVHDVEETADAMKVLSAVTQNL</sequence>
<evidence type="ECO:0000256" key="1">
    <source>
        <dbReference type="ARBA" id="ARBA00000012"/>
    </source>
</evidence>
<evidence type="ECO:0000256" key="4">
    <source>
        <dbReference type="ARBA" id="ARBA00009503"/>
    </source>
</evidence>
<dbReference type="PROSITE" id="PS00793">
    <property type="entry name" value="DHPS_2"/>
    <property type="match status" value="1"/>
</dbReference>
<comment type="catalytic activity">
    <reaction evidence="1">
        <text>(7,8-dihydropterin-6-yl)methyl diphosphate + 4-aminobenzoate = 7,8-dihydropteroate + diphosphate</text>
        <dbReference type="Rhea" id="RHEA:19949"/>
        <dbReference type="ChEBI" id="CHEBI:17836"/>
        <dbReference type="ChEBI" id="CHEBI:17839"/>
        <dbReference type="ChEBI" id="CHEBI:33019"/>
        <dbReference type="ChEBI" id="CHEBI:72950"/>
        <dbReference type="EC" id="2.5.1.15"/>
    </reaction>
</comment>
<dbReference type="PANTHER" id="PTHR20941:SF1">
    <property type="entry name" value="FOLIC ACID SYNTHESIS PROTEIN FOL1"/>
    <property type="match status" value="1"/>
</dbReference>
<proteinExistence type="inferred from homology"/>
<dbReference type="OrthoDB" id="9811744at2"/>
<dbReference type="PROSITE" id="PS50972">
    <property type="entry name" value="PTERIN_BINDING"/>
    <property type="match status" value="1"/>
</dbReference>
<dbReference type="GO" id="GO:0005829">
    <property type="term" value="C:cytosol"/>
    <property type="evidence" value="ECO:0007669"/>
    <property type="project" value="TreeGrafter"/>
</dbReference>
<accession>A0A502KU93</accession>